<dbReference type="RefSeq" id="XP_064673495.1">
    <property type="nucleotide sequence ID" value="XM_064814531.1"/>
</dbReference>
<feature type="compositionally biased region" description="Basic and acidic residues" evidence="1">
    <location>
        <begin position="124"/>
        <end position="133"/>
    </location>
</feature>
<dbReference type="EMBL" id="MU853334">
    <property type="protein sequence ID" value="KAK4115925.1"/>
    <property type="molecule type" value="Genomic_DNA"/>
</dbReference>
<organism evidence="2 3">
    <name type="scientific">Canariomyces notabilis</name>
    <dbReference type="NCBI Taxonomy" id="2074819"/>
    <lineage>
        <taxon>Eukaryota</taxon>
        <taxon>Fungi</taxon>
        <taxon>Dikarya</taxon>
        <taxon>Ascomycota</taxon>
        <taxon>Pezizomycotina</taxon>
        <taxon>Sordariomycetes</taxon>
        <taxon>Sordariomycetidae</taxon>
        <taxon>Sordariales</taxon>
        <taxon>Chaetomiaceae</taxon>
        <taxon>Canariomyces</taxon>
    </lineage>
</organism>
<dbReference type="AlphaFoldDB" id="A0AAN6YVU0"/>
<sequence length="164" mass="17462">MTRVTRHSSSSLWLSVAGPCVEAVSTRFAGCLDTAHLGLNCAYQSSEQACYDILCPTGHWIDTLPETRSAEIESFLNTQCPSTSVNGQPPWTSYCPEGVRTYPGAVYHTATVTAGGYAVTAEPTRIESNREPNQRPNPNGASRKDGLQVGLAAAIAVVLLGMAM</sequence>
<feature type="region of interest" description="Disordered" evidence="1">
    <location>
        <begin position="123"/>
        <end position="145"/>
    </location>
</feature>
<evidence type="ECO:0000313" key="3">
    <source>
        <dbReference type="Proteomes" id="UP001302812"/>
    </source>
</evidence>
<name>A0AAN6YVU0_9PEZI</name>
<gene>
    <name evidence="2" type="ORF">N656DRAFT_775918</name>
</gene>
<comment type="caution">
    <text evidence="2">The sequence shown here is derived from an EMBL/GenBank/DDBJ whole genome shotgun (WGS) entry which is preliminary data.</text>
</comment>
<accession>A0AAN6YVU0</accession>
<dbReference type="GeneID" id="89938656"/>
<evidence type="ECO:0000313" key="2">
    <source>
        <dbReference type="EMBL" id="KAK4115925.1"/>
    </source>
</evidence>
<evidence type="ECO:0000256" key="1">
    <source>
        <dbReference type="SAM" id="MobiDB-lite"/>
    </source>
</evidence>
<keyword evidence="3" id="KW-1185">Reference proteome</keyword>
<reference evidence="2" key="1">
    <citation type="journal article" date="2023" name="Mol. Phylogenet. Evol.">
        <title>Genome-scale phylogeny and comparative genomics of the fungal order Sordariales.</title>
        <authorList>
            <person name="Hensen N."/>
            <person name="Bonometti L."/>
            <person name="Westerberg I."/>
            <person name="Brannstrom I.O."/>
            <person name="Guillou S."/>
            <person name="Cros-Aarteil S."/>
            <person name="Calhoun S."/>
            <person name="Haridas S."/>
            <person name="Kuo A."/>
            <person name="Mondo S."/>
            <person name="Pangilinan J."/>
            <person name="Riley R."/>
            <person name="LaButti K."/>
            <person name="Andreopoulos B."/>
            <person name="Lipzen A."/>
            <person name="Chen C."/>
            <person name="Yan M."/>
            <person name="Daum C."/>
            <person name="Ng V."/>
            <person name="Clum A."/>
            <person name="Steindorff A."/>
            <person name="Ohm R.A."/>
            <person name="Martin F."/>
            <person name="Silar P."/>
            <person name="Natvig D.O."/>
            <person name="Lalanne C."/>
            <person name="Gautier V."/>
            <person name="Ament-Velasquez S.L."/>
            <person name="Kruys A."/>
            <person name="Hutchinson M.I."/>
            <person name="Powell A.J."/>
            <person name="Barry K."/>
            <person name="Miller A.N."/>
            <person name="Grigoriev I.V."/>
            <person name="Debuchy R."/>
            <person name="Gladieux P."/>
            <person name="Hiltunen Thoren M."/>
            <person name="Johannesson H."/>
        </authorList>
    </citation>
    <scope>NUCLEOTIDE SEQUENCE</scope>
    <source>
        <strain evidence="2">CBS 508.74</strain>
    </source>
</reference>
<reference evidence="2" key="2">
    <citation type="submission" date="2023-05" db="EMBL/GenBank/DDBJ databases">
        <authorList>
            <consortium name="Lawrence Berkeley National Laboratory"/>
            <person name="Steindorff A."/>
            <person name="Hensen N."/>
            <person name="Bonometti L."/>
            <person name="Westerberg I."/>
            <person name="Brannstrom I.O."/>
            <person name="Guillou S."/>
            <person name="Cros-Aarteil S."/>
            <person name="Calhoun S."/>
            <person name="Haridas S."/>
            <person name="Kuo A."/>
            <person name="Mondo S."/>
            <person name="Pangilinan J."/>
            <person name="Riley R."/>
            <person name="Labutti K."/>
            <person name="Andreopoulos B."/>
            <person name="Lipzen A."/>
            <person name="Chen C."/>
            <person name="Yanf M."/>
            <person name="Daum C."/>
            <person name="Ng V."/>
            <person name="Clum A."/>
            <person name="Ohm R."/>
            <person name="Martin F."/>
            <person name="Silar P."/>
            <person name="Natvig D."/>
            <person name="Lalanne C."/>
            <person name="Gautier V."/>
            <person name="Ament-Velasquez S.L."/>
            <person name="Kruys A."/>
            <person name="Hutchinson M.I."/>
            <person name="Powell A.J."/>
            <person name="Barry K."/>
            <person name="Miller A.N."/>
            <person name="Grigoriev I.V."/>
            <person name="Debuchy R."/>
            <person name="Gladieux P."/>
            <person name="Thoren M.H."/>
            <person name="Johannesson H."/>
        </authorList>
    </citation>
    <scope>NUCLEOTIDE SEQUENCE</scope>
    <source>
        <strain evidence="2">CBS 508.74</strain>
    </source>
</reference>
<dbReference type="Proteomes" id="UP001302812">
    <property type="component" value="Unassembled WGS sequence"/>
</dbReference>
<protein>
    <submittedName>
        <fullName evidence="2">Uncharacterized protein</fullName>
    </submittedName>
</protein>
<proteinExistence type="predicted"/>